<dbReference type="SMART" id="SM00515">
    <property type="entry name" value="eIF5C"/>
    <property type="match status" value="1"/>
</dbReference>
<organism evidence="2 3">
    <name type="scientific">Linum tenue</name>
    <dbReference type="NCBI Taxonomy" id="586396"/>
    <lineage>
        <taxon>Eukaryota</taxon>
        <taxon>Viridiplantae</taxon>
        <taxon>Streptophyta</taxon>
        <taxon>Embryophyta</taxon>
        <taxon>Tracheophyta</taxon>
        <taxon>Spermatophyta</taxon>
        <taxon>Magnoliopsida</taxon>
        <taxon>eudicotyledons</taxon>
        <taxon>Gunneridae</taxon>
        <taxon>Pentapetalae</taxon>
        <taxon>rosids</taxon>
        <taxon>fabids</taxon>
        <taxon>Malpighiales</taxon>
        <taxon>Linaceae</taxon>
        <taxon>Linum</taxon>
    </lineage>
</organism>
<dbReference type="SUPFAM" id="SSF48371">
    <property type="entry name" value="ARM repeat"/>
    <property type="match status" value="1"/>
</dbReference>
<dbReference type="InterPro" id="IPR057397">
    <property type="entry name" value="HEAT_5MP1_2"/>
</dbReference>
<dbReference type="GO" id="GO:0005737">
    <property type="term" value="C:cytoplasm"/>
    <property type="evidence" value="ECO:0007669"/>
    <property type="project" value="TreeGrafter"/>
</dbReference>
<dbReference type="InterPro" id="IPR051245">
    <property type="entry name" value="eIF5-mimic_regulator"/>
</dbReference>
<feature type="domain" description="W2" evidence="1">
    <location>
        <begin position="192"/>
        <end position="366"/>
    </location>
</feature>
<evidence type="ECO:0000259" key="1">
    <source>
        <dbReference type="PROSITE" id="PS51363"/>
    </source>
</evidence>
<dbReference type="InterPro" id="IPR003307">
    <property type="entry name" value="W2_domain"/>
</dbReference>
<dbReference type="AlphaFoldDB" id="A0AAV0IFN0"/>
<dbReference type="InterPro" id="IPR016024">
    <property type="entry name" value="ARM-type_fold"/>
</dbReference>
<dbReference type="Pfam" id="PF02020">
    <property type="entry name" value="W2"/>
    <property type="match status" value="1"/>
</dbReference>
<evidence type="ECO:0000313" key="2">
    <source>
        <dbReference type="EMBL" id="CAI0396406.1"/>
    </source>
</evidence>
<name>A0AAV0IFN0_9ROSI</name>
<keyword evidence="3" id="KW-1185">Reference proteome</keyword>
<dbReference type="PANTHER" id="PTHR14208:SF2">
    <property type="entry name" value="PROTEIN KRASAVIETZ"/>
    <property type="match status" value="1"/>
</dbReference>
<protein>
    <recommendedName>
        <fullName evidence="1">W2 domain-containing protein</fullName>
    </recommendedName>
</protein>
<dbReference type="PANTHER" id="PTHR14208">
    <property type="entry name" value="BASIC LEUCINE ZIPPER AND W2 DOMAIN-CONTAINING PROTEIN"/>
    <property type="match status" value="1"/>
</dbReference>
<dbReference type="Gene3D" id="1.25.40.180">
    <property type="match status" value="1"/>
</dbReference>
<dbReference type="GO" id="GO:0016020">
    <property type="term" value="C:membrane"/>
    <property type="evidence" value="ECO:0007669"/>
    <property type="project" value="TreeGrafter"/>
</dbReference>
<dbReference type="EMBL" id="CAMGYJ010000003">
    <property type="protein sequence ID" value="CAI0396406.1"/>
    <property type="molecule type" value="Genomic_DNA"/>
</dbReference>
<gene>
    <name evidence="2" type="ORF">LITE_LOCUS9101</name>
</gene>
<reference evidence="2" key="1">
    <citation type="submission" date="2022-08" db="EMBL/GenBank/DDBJ databases">
        <authorList>
            <person name="Gutierrez-Valencia J."/>
        </authorList>
    </citation>
    <scope>NUCLEOTIDE SEQUENCE</scope>
</reference>
<dbReference type="Pfam" id="PF25504">
    <property type="entry name" value="HEAT_5MP1_2"/>
    <property type="match status" value="1"/>
</dbReference>
<dbReference type="Proteomes" id="UP001154282">
    <property type="component" value="Unassembled WGS sequence"/>
</dbReference>
<proteinExistence type="predicted"/>
<dbReference type="PROSITE" id="PS51363">
    <property type="entry name" value="W2"/>
    <property type="match status" value="1"/>
</dbReference>
<comment type="caution">
    <text evidence="2">The sequence shown here is derived from an EMBL/GenBank/DDBJ whole genome shotgun (WGS) entry which is preliminary data.</text>
</comment>
<accession>A0AAV0IFN0</accession>
<sequence length="457" mass="50734">MKKHQVNTLDPGAFSESFMRVLNESGGDFAVLSKSLERSDLELSKYGDRFFEVVFLGSSAQSRSLVPVEGGGKNLYAIFTGDSTEVSIQGWVTVFTIASHRRPAASITGTLDLAMIPLISLAMVVFLGSSAQSRSLVPVEGGGRNLYAIFTGDSTEVPSSSLNWNHGARLGRGPKENYLEEGNDQIVLYLERQQKEADLEELEANFSEFLGDLDLKAPTTIAKEISGIIAKSRVPVIEAAGLLWEAIVKTVKWPGSGTNQKDNEMVAISHLSRCGDVIFEKFCSGNIACQMQLINSVQRTCWREPKMLNLFARVIRVLYDVDVLCEDVILNWFYKGTNADGRETFLEDLKPFIRWLEEAEEEEAQKADLTSTVAGRDIYLCRRTCGCTVYWCDVAQSLGLSDDDLLKVLKKFSEVMILEKVWAIKGKSLRNVLLRNPKVLGYNVDCKGDCIAQCTRC</sequence>
<evidence type="ECO:0000313" key="3">
    <source>
        <dbReference type="Proteomes" id="UP001154282"/>
    </source>
</evidence>